<name>A0A6M3Y1M7_9ZZZZ</name>
<protein>
    <submittedName>
        <fullName evidence="1">Uncharacterized protein</fullName>
    </submittedName>
</protein>
<sequence>MTRNEHIAWCKERALEYVESGDLTNAWASMVSDLSTHDGTQGHVGIQLGMMQIMTGGLKTQHEMRHFIEGFN</sequence>
<reference evidence="1" key="1">
    <citation type="submission" date="2020-03" db="EMBL/GenBank/DDBJ databases">
        <title>The deep terrestrial virosphere.</title>
        <authorList>
            <person name="Holmfeldt K."/>
            <person name="Nilsson E."/>
            <person name="Simone D."/>
            <person name="Lopez-Fernandez M."/>
            <person name="Wu X."/>
            <person name="de Brujin I."/>
            <person name="Lundin D."/>
            <person name="Andersson A."/>
            <person name="Bertilsson S."/>
            <person name="Dopson M."/>
        </authorList>
    </citation>
    <scope>NUCLEOTIDE SEQUENCE</scope>
    <source>
        <strain evidence="1">TM448B03818</strain>
    </source>
</reference>
<dbReference type="AlphaFoldDB" id="A0A6M3Y1M7"/>
<organism evidence="1">
    <name type="scientific">viral metagenome</name>
    <dbReference type="NCBI Taxonomy" id="1070528"/>
    <lineage>
        <taxon>unclassified sequences</taxon>
        <taxon>metagenomes</taxon>
        <taxon>organismal metagenomes</taxon>
    </lineage>
</organism>
<dbReference type="EMBL" id="MT145043">
    <property type="protein sequence ID" value="QJI02924.1"/>
    <property type="molecule type" value="Genomic_DNA"/>
</dbReference>
<gene>
    <name evidence="1" type="ORF">TM448B03818_0004</name>
</gene>
<evidence type="ECO:0000313" key="1">
    <source>
        <dbReference type="EMBL" id="QJI02924.1"/>
    </source>
</evidence>
<accession>A0A6M3Y1M7</accession>
<proteinExistence type="predicted"/>